<protein>
    <submittedName>
        <fullName evidence="1">Uncharacterized protein</fullName>
    </submittedName>
</protein>
<organism evidence="1">
    <name type="scientific">Kitasatospora sp. CMC57</name>
    <dbReference type="NCBI Taxonomy" id="3231513"/>
    <lineage>
        <taxon>Bacteria</taxon>
        <taxon>Bacillati</taxon>
        <taxon>Actinomycetota</taxon>
        <taxon>Actinomycetes</taxon>
        <taxon>Kitasatosporales</taxon>
        <taxon>Streptomycetaceae</taxon>
        <taxon>Kitasatospora</taxon>
    </lineage>
</organism>
<proteinExistence type="predicted"/>
<dbReference type="EMBL" id="AP035881">
    <property type="protein sequence ID" value="BFP44671.1"/>
    <property type="molecule type" value="Genomic_DNA"/>
</dbReference>
<gene>
    <name evidence="1" type="ORF">KCMC57_10390</name>
</gene>
<reference evidence="1" key="1">
    <citation type="submission" date="2024-07" db="EMBL/GenBank/DDBJ databases">
        <title>Complete genome sequences of cellulolytic bacteria, Kitasatospora sp. CMC57 and Streptomyces sp. CMC78, isolated from Japanese agricultural soil.</title>
        <authorList>
            <person name="Hashimoto T."/>
            <person name="Ito M."/>
            <person name="Iwamoto M."/>
            <person name="Fukahori D."/>
            <person name="Shoda T."/>
            <person name="Sakoda M."/>
            <person name="Morohoshi T."/>
            <person name="Mitsuboshi M."/>
            <person name="Nishizawa T."/>
        </authorList>
    </citation>
    <scope>NUCLEOTIDE SEQUENCE</scope>
    <source>
        <strain evidence="1">CMC57</strain>
    </source>
</reference>
<name>A0AB33JPE4_9ACTN</name>
<sequence>MAASTCSRVVPITPEWPLATRETVCEDTPASLATSAIETRCLRRPPGIPEPPRCAPPTGGTACSLNLVTTSPVLLRDSAVRKFLRRTP</sequence>
<evidence type="ECO:0000313" key="1">
    <source>
        <dbReference type="EMBL" id="BFP44671.1"/>
    </source>
</evidence>
<dbReference type="AlphaFoldDB" id="A0AB33JPE4"/>
<accession>A0AB33JPE4</accession>